<dbReference type="GO" id="GO:0000724">
    <property type="term" value="P:double-strand break repair via homologous recombination"/>
    <property type="evidence" value="ECO:0007669"/>
    <property type="project" value="TreeGrafter"/>
</dbReference>
<dbReference type="Pfam" id="PF08661">
    <property type="entry name" value="Rep_fac-A_3"/>
    <property type="match status" value="1"/>
</dbReference>
<dbReference type="InterPro" id="IPR012340">
    <property type="entry name" value="NA-bd_OB-fold"/>
</dbReference>
<evidence type="ECO:0000256" key="3">
    <source>
        <dbReference type="ARBA" id="ARBA00023242"/>
    </source>
</evidence>
<dbReference type="PANTHER" id="PTHR15114:SF1">
    <property type="entry name" value="REPLICATION PROTEIN A 14 KDA SUBUNIT"/>
    <property type="match status" value="1"/>
</dbReference>
<dbReference type="GO" id="GO:0035861">
    <property type="term" value="C:site of double-strand break"/>
    <property type="evidence" value="ECO:0007669"/>
    <property type="project" value="TreeGrafter"/>
</dbReference>
<evidence type="ECO:0000256" key="2">
    <source>
        <dbReference type="ARBA" id="ARBA00009761"/>
    </source>
</evidence>
<dbReference type="PANTHER" id="PTHR15114">
    <property type="entry name" value="REPLICATION PROTEIN A3"/>
    <property type="match status" value="1"/>
</dbReference>
<dbReference type="GO" id="GO:0005662">
    <property type="term" value="C:DNA replication factor A complex"/>
    <property type="evidence" value="ECO:0007669"/>
    <property type="project" value="TreeGrafter"/>
</dbReference>
<evidence type="ECO:0000313" key="5">
    <source>
        <dbReference type="Proteomes" id="UP000054477"/>
    </source>
</evidence>
<dbReference type="HOGENOM" id="CLU_141922_1_1_1"/>
<keyword evidence="3" id="KW-0539">Nucleus</keyword>
<protein>
    <recommendedName>
        <fullName evidence="6">Replication factor A protein 3</fullName>
    </recommendedName>
</protein>
<dbReference type="SUPFAM" id="SSF50249">
    <property type="entry name" value="Nucleic acid-binding proteins"/>
    <property type="match status" value="1"/>
</dbReference>
<dbReference type="STRING" id="1095629.A0A0C9XXU5"/>
<dbReference type="GO" id="GO:0003684">
    <property type="term" value="F:damaged DNA binding"/>
    <property type="evidence" value="ECO:0007669"/>
    <property type="project" value="TreeGrafter"/>
</dbReference>
<reference evidence="5" key="2">
    <citation type="submission" date="2015-01" db="EMBL/GenBank/DDBJ databases">
        <title>Evolutionary Origins and Diversification of the Mycorrhizal Mutualists.</title>
        <authorList>
            <consortium name="DOE Joint Genome Institute"/>
            <consortium name="Mycorrhizal Genomics Consortium"/>
            <person name="Kohler A."/>
            <person name="Kuo A."/>
            <person name="Nagy L.G."/>
            <person name="Floudas D."/>
            <person name="Copeland A."/>
            <person name="Barry K.W."/>
            <person name="Cichocki N."/>
            <person name="Veneault-Fourrey C."/>
            <person name="LaButti K."/>
            <person name="Lindquist E.A."/>
            <person name="Lipzen A."/>
            <person name="Lundell T."/>
            <person name="Morin E."/>
            <person name="Murat C."/>
            <person name="Riley R."/>
            <person name="Ohm R."/>
            <person name="Sun H."/>
            <person name="Tunlid A."/>
            <person name="Henrissat B."/>
            <person name="Grigoriev I.V."/>
            <person name="Hibbett D.S."/>
            <person name="Martin F."/>
        </authorList>
    </citation>
    <scope>NUCLEOTIDE SEQUENCE [LARGE SCALE GENOMIC DNA]</scope>
    <source>
        <strain evidence="5">LaAM-08-1</strain>
    </source>
</reference>
<evidence type="ECO:0008006" key="6">
    <source>
        <dbReference type="Google" id="ProtNLM"/>
    </source>
</evidence>
<dbReference type="AlphaFoldDB" id="A0A0C9XXU5"/>
<dbReference type="Proteomes" id="UP000054477">
    <property type="component" value="Unassembled WGS sequence"/>
</dbReference>
<dbReference type="GO" id="GO:0006289">
    <property type="term" value="P:nucleotide-excision repair"/>
    <property type="evidence" value="ECO:0007669"/>
    <property type="project" value="TreeGrafter"/>
</dbReference>
<dbReference type="EMBL" id="KN838553">
    <property type="protein sequence ID" value="KIK06434.1"/>
    <property type="molecule type" value="Genomic_DNA"/>
</dbReference>
<accession>A0A0C9XXU5</accession>
<dbReference type="GO" id="GO:0003697">
    <property type="term" value="F:single-stranded DNA binding"/>
    <property type="evidence" value="ECO:0007669"/>
    <property type="project" value="TreeGrafter"/>
</dbReference>
<gene>
    <name evidence="4" type="ORF">K443DRAFT_129997</name>
</gene>
<dbReference type="CDD" id="cd04479">
    <property type="entry name" value="RPA3"/>
    <property type="match status" value="1"/>
</dbReference>
<dbReference type="GO" id="GO:0006260">
    <property type="term" value="P:DNA replication"/>
    <property type="evidence" value="ECO:0007669"/>
    <property type="project" value="InterPro"/>
</dbReference>
<proteinExistence type="inferred from homology"/>
<sequence length="114" mass="12668">MFSSDHDPNALSVRVNSARMPKFLNKHVRLPCKVLKLSGDTATVQASDGGEVNVHLLPNENITETYVEIIGKVVEPTMIQMLACINLGPDLDLKLVNDTIELIHDSRFYGKMFS</sequence>
<name>A0A0C9XXU5_9AGAR</name>
<dbReference type="GO" id="GO:0006298">
    <property type="term" value="P:mismatch repair"/>
    <property type="evidence" value="ECO:0007669"/>
    <property type="project" value="TreeGrafter"/>
</dbReference>
<keyword evidence="5" id="KW-1185">Reference proteome</keyword>
<reference evidence="4 5" key="1">
    <citation type="submission" date="2014-04" db="EMBL/GenBank/DDBJ databases">
        <authorList>
            <consortium name="DOE Joint Genome Institute"/>
            <person name="Kuo A."/>
            <person name="Kohler A."/>
            <person name="Nagy L.G."/>
            <person name="Floudas D."/>
            <person name="Copeland A."/>
            <person name="Barry K.W."/>
            <person name="Cichocki N."/>
            <person name="Veneault-Fourrey C."/>
            <person name="LaButti K."/>
            <person name="Lindquist E.A."/>
            <person name="Lipzen A."/>
            <person name="Lundell T."/>
            <person name="Morin E."/>
            <person name="Murat C."/>
            <person name="Sun H."/>
            <person name="Tunlid A."/>
            <person name="Henrissat B."/>
            <person name="Grigoriev I.V."/>
            <person name="Hibbett D.S."/>
            <person name="Martin F."/>
            <person name="Nordberg H.P."/>
            <person name="Cantor M.N."/>
            <person name="Hua S.X."/>
        </authorList>
    </citation>
    <scope>NUCLEOTIDE SEQUENCE [LARGE SCALE GENOMIC DNA]</scope>
    <source>
        <strain evidence="4 5">LaAM-08-1</strain>
    </source>
</reference>
<organism evidence="4 5">
    <name type="scientific">Laccaria amethystina LaAM-08-1</name>
    <dbReference type="NCBI Taxonomy" id="1095629"/>
    <lineage>
        <taxon>Eukaryota</taxon>
        <taxon>Fungi</taxon>
        <taxon>Dikarya</taxon>
        <taxon>Basidiomycota</taxon>
        <taxon>Agaricomycotina</taxon>
        <taxon>Agaricomycetes</taxon>
        <taxon>Agaricomycetidae</taxon>
        <taxon>Agaricales</taxon>
        <taxon>Agaricineae</taxon>
        <taxon>Hydnangiaceae</taxon>
        <taxon>Laccaria</taxon>
    </lineage>
</organism>
<dbReference type="Gene3D" id="2.40.50.140">
    <property type="entry name" value="Nucleic acid-binding proteins"/>
    <property type="match status" value="1"/>
</dbReference>
<comment type="similarity">
    <text evidence="2">Belongs to the replication factor A protein 3 family.</text>
</comment>
<dbReference type="GO" id="GO:0006284">
    <property type="term" value="P:base-excision repair"/>
    <property type="evidence" value="ECO:0007669"/>
    <property type="project" value="TreeGrafter"/>
</dbReference>
<evidence type="ECO:0000256" key="1">
    <source>
        <dbReference type="ARBA" id="ARBA00004123"/>
    </source>
</evidence>
<comment type="subcellular location">
    <subcellularLocation>
        <location evidence="1">Nucleus</location>
    </subcellularLocation>
</comment>
<evidence type="ECO:0000313" key="4">
    <source>
        <dbReference type="EMBL" id="KIK06434.1"/>
    </source>
</evidence>
<dbReference type="InterPro" id="IPR013970">
    <property type="entry name" value="Rfa2"/>
</dbReference>
<dbReference type="OrthoDB" id="188186at2759"/>